<dbReference type="InterPro" id="IPR001851">
    <property type="entry name" value="ABC_transp_permease"/>
</dbReference>
<keyword evidence="4 6" id="KW-1133">Transmembrane helix</keyword>
<keyword evidence="2" id="KW-1003">Cell membrane</keyword>
<organism evidence="7 8">
    <name type="scientific">Sellimonas caecigallum</name>
    <dbReference type="NCBI Taxonomy" id="2592333"/>
    <lineage>
        <taxon>Bacteria</taxon>
        <taxon>Bacillati</taxon>
        <taxon>Bacillota</taxon>
        <taxon>Clostridia</taxon>
        <taxon>Lachnospirales</taxon>
        <taxon>Lachnospiraceae</taxon>
        <taxon>Sellimonas</taxon>
    </lineage>
</organism>
<feature type="transmembrane region" description="Helical" evidence="6">
    <location>
        <begin position="7"/>
        <end position="26"/>
    </location>
</feature>
<keyword evidence="5 6" id="KW-0472">Membrane</keyword>
<feature type="transmembrane region" description="Helical" evidence="6">
    <location>
        <begin position="293"/>
        <end position="312"/>
    </location>
</feature>
<gene>
    <name evidence="7" type="ORF">FLB61_11420</name>
</gene>
<sequence length="341" mass="37258">MTNRSKLPQIIIASFMLLLFVMAGFLKMDIPELIGDSFTKFVMNGVLVLAMIPMINAGAGMNFGLPVGIVAGLLGMCMAIQFRMTGIFGFLGAVLLSVPPAVILGFFYAKILNMVKGKEDIAAIFIGYSFIPIMNFVWTVIPFTNREMLYPVGGEGLRPKISLEHYFGQVLDKLCTVKIGGISIPLGLIGFYALIALLIYGFFKTKYGTVMLAVGENERFCQLSGIKINRVRTTAIILSTVIGAVGICVYAQSYGFVELYNAPLSHSFPAVSAILIGGCIGRRAGIFHAVLGTYLYQTIYLLSAPIANAILIPQMSEIVRMIITNGIILYAFLKQERRKRS</sequence>
<evidence type="ECO:0000313" key="7">
    <source>
        <dbReference type="EMBL" id="MBY0759684.1"/>
    </source>
</evidence>
<feature type="transmembrane region" description="Helical" evidence="6">
    <location>
        <begin position="63"/>
        <end position="82"/>
    </location>
</feature>
<feature type="transmembrane region" description="Helical" evidence="6">
    <location>
        <begin position="235"/>
        <end position="257"/>
    </location>
</feature>
<accession>A0ABS7L9B0</accession>
<feature type="transmembrane region" description="Helical" evidence="6">
    <location>
        <begin position="182"/>
        <end position="203"/>
    </location>
</feature>
<dbReference type="PANTHER" id="PTHR32196">
    <property type="entry name" value="ABC TRANSPORTER PERMEASE PROTEIN YPHD-RELATED-RELATED"/>
    <property type="match status" value="1"/>
</dbReference>
<dbReference type="PANTHER" id="PTHR32196:SF15">
    <property type="entry name" value="SUGAR ABC TRANSPORTER PERMEASE PROTEIN"/>
    <property type="match status" value="1"/>
</dbReference>
<evidence type="ECO:0000256" key="2">
    <source>
        <dbReference type="ARBA" id="ARBA00022475"/>
    </source>
</evidence>
<feature type="transmembrane region" description="Helical" evidence="6">
    <location>
        <begin position="38"/>
        <end position="56"/>
    </location>
</feature>
<keyword evidence="3 6" id="KW-0812">Transmembrane</keyword>
<name>A0ABS7L9B0_9FIRM</name>
<dbReference type="EMBL" id="VIRV01000021">
    <property type="protein sequence ID" value="MBY0759684.1"/>
    <property type="molecule type" value="Genomic_DNA"/>
</dbReference>
<reference evidence="7 8" key="1">
    <citation type="journal article" date="2020" name="New Microbes New Infect">
        <title>Sellimonas caecigallum sp. nov., description and genome sequence of a new member of the Sellimonas genus isolated from the cecum of feral chicken.</title>
        <authorList>
            <person name="Wongkuna S."/>
            <person name="Ghimire S."/>
            <person name="Antony L."/>
            <person name="Chankhamhaengdecha S."/>
            <person name="Janvilisri T."/>
            <person name="Scaria J."/>
        </authorList>
    </citation>
    <scope>NUCLEOTIDE SEQUENCE [LARGE SCALE GENOMIC DNA]</scope>
    <source>
        <strain evidence="7 8">SW451</strain>
    </source>
</reference>
<dbReference type="RefSeq" id="WP_087202740.1">
    <property type="nucleotide sequence ID" value="NZ_CP173660.1"/>
</dbReference>
<feature type="transmembrane region" description="Helical" evidence="6">
    <location>
        <begin position="88"/>
        <end position="109"/>
    </location>
</feature>
<feature type="transmembrane region" description="Helical" evidence="6">
    <location>
        <begin position="121"/>
        <end position="141"/>
    </location>
</feature>
<feature type="transmembrane region" description="Helical" evidence="6">
    <location>
        <begin position="263"/>
        <end position="281"/>
    </location>
</feature>
<evidence type="ECO:0000256" key="6">
    <source>
        <dbReference type="SAM" id="Phobius"/>
    </source>
</evidence>
<evidence type="ECO:0000313" key="8">
    <source>
        <dbReference type="Proteomes" id="UP000779049"/>
    </source>
</evidence>
<evidence type="ECO:0000256" key="1">
    <source>
        <dbReference type="ARBA" id="ARBA00004651"/>
    </source>
</evidence>
<feature type="transmembrane region" description="Helical" evidence="6">
    <location>
        <begin position="318"/>
        <end position="333"/>
    </location>
</feature>
<dbReference type="Pfam" id="PF02653">
    <property type="entry name" value="BPD_transp_2"/>
    <property type="match status" value="1"/>
</dbReference>
<comment type="caution">
    <text evidence="7">The sequence shown here is derived from an EMBL/GenBank/DDBJ whole genome shotgun (WGS) entry which is preliminary data.</text>
</comment>
<evidence type="ECO:0000256" key="4">
    <source>
        <dbReference type="ARBA" id="ARBA00022989"/>
    </source>
</evidence>
<keyword evidence="8" id="KW-1185">Reference proteome</keyword>
<evidence type="ECO:0000256" key="5">
    <source>
        <dbReference type="ARBA" id="ARBA00023136"/>
    </source>
</evidence>
<dbReference type="Proteomes" id="UP000779049">
    <property type="component" value="Unassembled WGS sequence"/>
</dbReference>
<proteinExistence type="predicted"/>
<protein>
    <submittedName>
        <fullName evidence="7">ABC transporter permease</fullName>
    </submittedName>
</protein>
<evidence type="ECO:0000256" key="3">
    <source>
        <dbReference type="ARBA" id="ARBA00022692"/>
    </source>
</evidence>
<comment type="subcellular location">
    <subcellularLocation>
        <location evidence="1">Cell membrane</location>
        <topology evidence="1">Multi-pass membrane protein</topology>
    </subcellularLocation>
</comment>